<feature type="coiled-coil region" evidence="1">
    <location>
        <begin position="66"/>
        <end position="93"/>
    </location>
</feature>
<dbReference type="STRING" id="767817.Desgi_3355"/>
<evidence type="ECO:0000313" key="3">
    <source>
        <dbReference type="Proteomes" id="UP000013520"/>
    </source>
</evidence>
<dbReference type="EMBL" id="CP003273">
    <property type="protein sequence ID" value="AGL02700.1"/>
    <property type="molecule type" value="Genomic_DNA"/>
</dbReference>
<dbReference type="RefSeq" id="WP_006523361.1">
    <property type="nucleotide sequence ID" value="NC_021184.1"/>
</dbReference>
<dbReference type="HOGENOM" id="CLU_2353689_0_0_9"/>
<name>R4KQ49_9FIRM</name>
<reference evidence="2 3" key="1">
    <citation type="submission" date="2012-01" db="EMBL/GenBank/DDBJ databases">
        <title>Complete sequence of Desulfotomaculum gibsoniae DSM 7213.</title>
        <authorList>
            <consortium name="US DOE Joint Genome Institute"/>
            <person name="Lucas S."/>
            <person name="Han J."/>
            <person name="Lapidus A."/>
            <person name="Cheng J.-F."/>
            <person name="Goodwin L."/>
            <person name="Pitluck S."/>
            <person name="Peters L."/>
            <person name="Ovchinnikova G."/>
            <person name="Teshima H."/>
            <person name="Detter J.C."/>
            <person name="Han C."/>
            <person name="Tapia R."/>
            <person name="Land M."/>
            <person name="Hauser L."/>
            <person name="Kyrpides N."/>
            <person name="Ivanova N."/>
            <person name="Pagani I."/>
            <person name="Parshina S."/>
            <person name="Plugge C."/>
            <person name="Muyzer G."/>
            <person name="Kuever J."/>
            <person name="Ivanova A."/>
            <person name="Nazina T."/>
            <person name="Klenk H.-P."/>
            <person name="Brambilla E."/>
            <person name="Spring S."/>
            <person name="Stams A.F."/>
            <person name="Woyke T."/>
        </authorList>
    </citation>
    <scope>NUCLEOTIDE SEQUENCE [LARGE SCALE GENOMIC DNA]</scope>
    <source>
        <strain evidence="2 3">DSM 7213</strain>
    </source>
</reference>
<keyword evidence="3" id="KW-1185">Reference proteome</keyword>
<evidence type="ECO:0008006" key="4">
    <source>
        <dbReference type="Google" id="ProtNLM"/>
    </source>
</evidence>
<dbReference type="InterPro" id="IPR035205">
    <property type="entry name" value="DUF5320"/>
</dbReference>
<dbReference type="Proteomes" id="UP000013520">
    <property type="component" value="Chromosome"/>
</dbReference>
<accession>R4KQ49</accession>
<dbReference type="AlphaFoldDB" id="R4KQ49"/>
<protein>
    <recommendedName>
        <fullName evidence="4">DUF5320 domain-containing protein</fullName>
    </recommendedName>
</protein>
<keyword evidence="1" id="KW-0175">Coiled coil</keyword>
<dbReference type="OrthoDB" id="1727323at2"/>
<evidence type="ECO:0000256" key="1">
    <source>
        <dbReference type="SAM" id="Coils"/>
    </source>
</evidence>
<dbReference type="KEGG" id="dgi:Desgi_3355"/>
<proteinExistence type="predicted"/>
<organism evidence="2 3">
    <name type="scientific">Desulfoscipio gibsoniae DSM 7213</name>
    <dbReference type="NCBI Taxonomy" id="767817"/>
    <lineage>
        <taxon>Bacteria</taxon>
        <taxon>Bacillati</taxon>
        <taxon>Bacillota</taxon>
        <taxon>Clostridia</taxon>
        <taxon>Eubacteriales</taxon>
        <taxon>Desulfallaceae</taxon>
        <taxon>Desulfoscipio</taxon>
    </lineage>
</organism>
<gene>
    <name evidence="2" type="ORF">Desgi_3355</name>
</gene>
<evidence type="ECO:0000313" key="2">
    <source>
        <dbReference type="EMBL" id="AGL02700.1"/>
    </source>
</evidence>
<dbReference type="Pfam" id="PF17253">
    <property type="entry name" value="DUF5320"/>
    <property type="match status" value="1"/>
</dbReference>
<sequence>MPRGGFGYGYGYGMGNAPGFGFGRGMRGNYSANCRMYPWMPRHWWANSNVQNNMSSPFAAGFPQESEYLKNQAELLKAQLGEIEKRLNQLDKKDIDNNV</sequence>